<gene>
    <name evidence="10" type="ORF">H4O11_04480</name>
</gene>
<dbReference type="GO" id="GO:0005886">
    <property type="term" value="C:plasma membrane"/>
    <property type="evidence" value="ECO:0007669"/>
    <property type="project" value="UniProtKB-SubCell"/>
</dbReference>
<evidence type="ECO:0000256" key="6">
    <source>
        <dbReference type="ARBA" id="ARBA00022989"/>
    </source>
</evidence>
<protein>
    <submittedName>
        <fullName evidence="10">Glycosyltransferase family 39 protein</fullName>
    </submittedName>
</protein>
<evidence type="ECO:0000313" key="10">
    <source>
        <dbReference type="EMBL" id="MBA8681056.1"/>
    </source>
</evidence>
<feature type="transmembrane region" description="Helical" evidence="8">
    <location>
        <begin position="95"/>
        <end position="114"/>
    </location>
</feature>
<evidence type="ECO:0000313" key="11">
    <source>
        <dbReference type="Proteomes" id="UP000547058"/>
    </source>
</evidence>
<evidence type="ECO:0000256" key="4">
    <source>
        <dbReference type="ARBA" id="ARBA00022679"/>
    </source>
</evidence>
<keyword evidence="2" id="KW-1003">Cell membrane</keyword>
<dbReference type="PANTHER" id="PTHR33908:SF3">
    <property type="entry name" value="UNDECAPRENYL PHOSPHATE-ALPHA-4-AMINO-4-DEOXY-L-ARABINOSE ARABINOSYL TRANSFERASE"/>
    <property type="match status" value="1"/>
</dbReference>
<feature type="transmembrane region" description="Helical" evidence="8">
    <location>
        <begin position="126"/>
        <end position="143"/>
    </location>
</feature>
<feature type="domain" description="Glycosyltransferase RgtA/B/C/D-like" evidence="9">
    <location>
        <begin position="50"/>
        <end position="208"/>
    </location>
</feature>
<dbReference type="GO" id="GO:0016763">
    <property type="term" value="F:pentosyltransferase activity"/>
    <property type="evidence" value="ECO:0007669"/>
    <property type="project" value="TreeGrafter"/>
</dbReference>
<organism evidence="10 11">
    <name type="scientific">Stenotrophomonas tumulicola</name>
    <dbReference type="NCBI Taxonomy" id="1685415"/>
    <lineage>
        <taxon>Bacteria</taxon>
        <taxon>Pseudomonadati</taxon>
        <taxon>Pseudomonadota</taxon>
        <taxon>Gammaproteobacteria</taxon>
        <taxon>Lysobacterales</taxon>
        <taxon>Lysobacteraceae</taxon>
        <taxon>Stenotrophomonas</taxon>
    </lineage>
</organism>
<comment type="caution">
    <text evidence="10">The sequence shown here is derived from an EMBL/GenBank/DDBJ whole genome shotgun (WGS) entry which is preliminary data.</text>
</comment>
<accession>A0A7W3FK47</accession>
<dbReference type="RefSeq" id="WP_167390411.1">
    <property type="nucleotide sequence ID" value="NZ_JACGXS010000001.1"/>
</dbReference>
<dbReference type="EMBL" id="JACGXS010000001">
    <property type="protein sequence ID" value="MBA8681056.1"/>
    <property type="molecule type" value="Genomic_DNA"/>
</dbReference>
<feature type="transmembrane region" description="Helical" evidence="8">
    <location>
        <begin position="71"/>
        <end position="89"/>
    </location>
</feature>
<comment type="subcellular location">
    <subcellularLocation>
        <location evidence="1">Cell membrane</location>
        <topology evidence="1">Multi-pass membrane protein</topology>
    </subcellularLocation>
</comment>
<feature type="transmembrane region" description="Helical" evidence="8">
    <location>
        <begin position="288"/>
        <end position="307"/>
    </location>
</feature>
<evidence type="ECO:0000259" key="9">
    <source>
        <dbReference type="Pfam" id="PF13231"/>
    </source>
</evidence>
<dbReference type="InterPro" id="IPR050297">
    <property type="entry name" value="LipidA_mod_glycosyltrf_83"/>
</dbReference>
<keyword evidence="7 8" id="KW-0472">Membrane</keyword>
<dbReference type="GO" id="GO:0009103">
    <property type="term" value="P:lipopolysaccharide biosynthetic process"/>
    <property type="evidence" value="ECO:0007669"/>
    <property type="project" value="TreeGrafter"/>
</dbReference>
<evidence type="ECO:0000256" key="7">
    <source>
        <dbReference type="ARBA" id="ARBA00023136"/>
    </source>
</evidence>
<evidence type="ECO:0000256" key="2">
    <source>
        <dbReference type="ARBA" id="ARBA00022475"/>
    </source>
</evidence>
<feature type="transmembrane region" description="Helical" evidence="8">
    <location>
        <begin position="202"/>
        <end position="221"/>
    </location>
</feature>
<dbReference type="GO" id="GO:0010041">
    <property type="term" value="P:response to iron(III) ion"/>
    <property type="evidence" value="ECO:0007669"/>
    <property type="project" value="TreeGrafter"/>
</dbReference>
<dbReference type="AlphaFoldDB" id="A0A7W3FK47"/>
<dbReference type="PANTHER" id="PTHR33908">
    <property type="entry name" value="MANNOSYLTRANSFERASE YKCB-RELATED"/>
    <property type="match status" value="1"/>
</dbReference>
<keyword evidence="4 10" id="KW-0808">Transferase</keyword>
<feature type="transmembrane region" description="Helical" evidence="8">
    <location>
        <begin position="313"/>
        <end position="329"/>
    </location>
</feature>
<sequence>MATATVVLGAGLGLRDPWPADEPRFALVASQMVDSGNWLFPRRGGELYADKPPLFMWIQAALLQLTGNLRIAFLLPSVLSGIACVWMTYDLGRRLWSKQAGIYAGWALLLAVQFTLQMKRAQIDPLLLAWVTLAHYGLIRHIVRGPDWRMWTVAWFAAGLGVITKGVGVIALFMLVPALALTFSRKMSASWIGDRRAWLGPLALLVAIGIWLIPMLIAVWIHPTQENLEYARNILFRQTIQRYGNSWHHFQAPWYFLVVIATSWLPTIALLPWAGPSLYKGLCRFDERLWLPVGSLALIVLFFSVPAGKRDMYILPGLPMLCLALAASLPDIVGRVGVRRLATAFVSLLGTATATLGIWMLASNPRFEVKLLTERGSSEDSHSIAILVLLASLPLLVGAALSLSGSAWKGLLTGMSGFWVVYGFAGPSVLNEASSSRGLMEQVSTRIGPSAQLGLVGWREQQLLMSQSATAEFGFNRPARQQLATALSWQQERQDVRWLLIEGSVLENCGDRRPDPSLQFGVANRRTWWLIPAGALSTCETSIR</sequence>
<feature type="transmembrane region" description="Helical" evidence="8">
    <location>
        <begin position="341"/>
        <end position="362"/>
    </location>
</feature>
<evidence type="ECO:0000256" key="5">
    <source>
        <dbReference type="ARBA" id="ARBA00022692"/>
    </source>
</evidence>
<evidence type="ECO:0000256" key="3">
    <source>
        <dbReference type="ARBA" id="ARBA00022676"/>
    </source>
</evidence>
<feature type="transmembrane region" description="Helical" evidence="8">
    <location>
        <begin position="155"/>
        <end position="181"/>
    </location>
</feature>
<feature type="transmembrane region" description="Helical" evidence="8">
    <location>
        <begin position="382"/>
        <end position="403"/>
    </location>
</feature>
<proteinExistence type="predicted"/>
<dbReference type="Proteomes" id="UP000547058">
    <property type="component" value="Unassembled WGS sequence"/>
</dbReference>
<dbReference type="InterPro" id="IPR038731">
    <property type="entry name" value="RgtA/B/C-like"/>
</dbReference>
<evidence type="ECO:0000256" key="1">
    <source>
        <dbReference type="ARBA" id="ARBA00004651"/>
    </source>
</evidence>
<reference evidence="10 11" key="1">
    <citation type="submission" date="2020-08" db="EMBL/GenBank/DDBJ databases">
        <title>Stenotrophomonas tumulicola JCM 30961.</title>
        <authorList>
            <person name="Deng Y."/>
        </authorList>
    </citation>
    <scope>NUCLEOTIDE SEQUENCE [LARGE SCALE GENOMIC DNA]</scope>
    <source>
        <strain evidence="10 11">JCM 30961</strain>
    </source>
</reference>
<name>A0A7W3FK47_9GAMM</name>
<keyword evidence="6 8" id="KW-1133">Transmembrane helix</keyword>
<feature type="transmembrane region" description="Helical" evidence="8">
    <location>
        <begin position="254"/>
        <end position="276"/>
    </location>
</feature>
<keyword evidence="11" id="KW-1185">Reference proteome</keyword>
<keyword evidence="3" id="KW-0328">Glycosyltransferase</keyword>
<evidence type="ECO:0000256" key="8">
    <source>
        <dbReference type="SAM" id="Phobius"/>
    </source>
</evidence>
<keyword evidence="5 8" id="KW-0812">Transmembrane</keyword>
<dbReference type="Pfam" id="PF13231">
    <property type="entry name" value="PMT_2"/>
    <property type="match status" value="1"/>
</dbReference>